<dbReference type="Proteomes" id="UP001596455">
    <property type="component" value="Unassembled WGS sequence"/>
</dbReference>
<keyword evidence="4" id="KW-1185">Reference proteome</keyword>
<evidence type="ECO:0000313" key="4">
    <source>
        <dbReference type="Proteomes" id="UP001596455"/>
    </source>
</evidence>
<evidence type="ECO:0000259" key="2">
    <source>
        <dbReference type="Pfam" id="PF00535"/>
    </source>
</evidence>
<dbReference type="Pfam" id="PF00535">
    <property type="entry name" value="Glycos_transf_2"/>
    <property type="match status" value="1"/>
</dbReference>
<dbReference type="PANTHER" id="PTHR43685:SF11">
    <property type="entry name" value="GLYCOSYLTRANSFERASE TAGX-RELATED"/>
    <property type="match status" value="1"/>
</dbReference>
<dbReference type="SUPFAM" id="SSF53448">
    <property type="entry name" value="Nucleotide-diphospho-sugar transferases"/>
    <property type="match status" value="1"/>
</dbReference>
<reference evidence="4" key="1">
    <citation type="journal article" date="2019" name="Int. J. Syst. Evol. Microbiol.">
        <title>The Global Catalogue of Microorganisms (GCM) 10K type strain sequencing project: providing services to taxonomists for standard genome sequencing and annotation.</title>
        <authorList>
            <consortium name="The Broad Institute Genomics Platform"/>
            <consortium name="The Broad Institute Genome Sequencing Center for Infectious Disease"/>
            <person name="Wu L."/>
            <person name="Ma J."/>
        </authorList>
    </citation>
    <scope>NUCLEOTIDE SEQUENCE [LARGE SCALE GENOMIC DNA]</scope>
    <source>
        <strain evidence="4">JCM 1490</strain>
    </source>
</reference>
<dbReference type="RefSeq" id="WP_382392218.1">
    <property type="nucleotide sequence ID" value="NZ_JBHTCQ010000001.1"/>
</dbReference>
<evidence type="ECO:0000256" key="1">
    <source>
        <dbReference type="SAM" id="MobiDB-lite"/>
    </source>
</evidence>
<gene>
    <name evidence="3" type="ORF">ACFQQL_05900</name>
</gene>
<dbReference type="CDD" id="cd00761">
    <property type="entry name" value="Glyco_tranf_GTA_type"/>
    <property type="match status" value="1"/>
</dbReference>
<accession>A0ABW2Q5B3</accession>
<dbReference type="InterPro" id="IPR001173">
    <property type="entry name" value="Glyco_trans_2-like"/>
</dbReference>
<organism evidence="3 4">
    <name type="scientific">Georgenia alba</name>
    <dbReference type="NCBI Taxonomy" id="2233858"/>
    <lineage>
        <taxon>Bacteria</taxon>
        <taxon>Bacillati</taxon>
        <taxon>Actinomycetota</taxon>
        <taxon>Actinomycetes</taxon>
        <taxon>Micrococcales</taxon>
        <taxon>Bogoriellaceae</taxon>
        <taxon>Georgenia</taxon>
    </lineage>
</organism>
<comment type="caution">
    <text evidence="3">The sequence shown here is derived from an EMBL/GenBank/DDBJ whole genome shotgun (WGS) entry which is preliminary data.</text>
</comment>
<feature type="domain" description="Glycosyltransferase 2-like" evidence="2">
    <location>
        <begin position="6"/>
        <end position="111"/>
    </location>
</feature>
<dbReference type="InterPro" id="IPR029044">
    <property type="entry name" value="Nucleotide-diphossugar_trans"/>
</dbReference>
<dbReference type="InterPro" id="IPR050834">
    <property type="entry name" value="Glycosyltransf_2"/>
</dbReference>
<dbReference type="EMBL" id="JBHTCQ010000001">
    <property type="protein sequence ID" value="MFC7404635.1"/>
    <property type="molecule type" value="Genomic_DNA"/>
</dbReference>
<dbReference type="Gene3D" id="3.90.550.10">
    <property type="entry name" value="Spore Coat Polysaccharide Biosynthesis Protein SpsA, Chain A"/>
    <property type="match status" value="1"/>
</dbReference>
<feature type="region of interest" description="Disordered" evidence="1">
    <location>
        <begin position="293"/>
        <end position="321"/>
    </location>
</feature>
<protein>
    <submittedName>
        <fullName evidence="3">Glycosyltransferase family 2 protein</fullName>
    </submittedName>
</protein>
<name>A0ABW2Q5B3_9MICO</name>
<sequence>MTTNLSVIIPAYNAGDTLLETIESARTSGANEVIVIDDGSSDDTALVARRAGADTVRQTNQGAHAARQVGLARARGDYVVFLDADDLLIPAGVAESVRVLESVPEAVAAGGETLGLWPDGSERIWPRKYERITVENMLRTGFGPWPPGAAVIRRSALADEDPELPARLGTRFAEDYELFLRLAIRGVVARHDVASVRYRLYMGKSTRFPLAVLESKERIRRYYAAWLGVSLRTHSPRALRSQALMHGARYESVTGRRAASVRRLLEAAVEHPVRFGECVWQFVGPRVRARRHAAPERTTTVGAPVPAGEPTAELAGSRVGV</sequence>
<proteinExistence type="predicted"/>
<dbReference type="PANTHER" id="PTHR43685">
    <property type="entry name" value="GLYCOSYLTRANSFERASE"/>
    <property type="match status" value="1"/>
</dbReference>
<evidence type="ECO:0000313" key="3">
    <source>
        <dbReference type="EMBL" id="MFC7404635.1"/>
    </source>
</evidence>